<feature type="compositionally biased region" description="Basic and acidic residues" evidence="1">
    <location>
        <begin position="97"/>
        <end position="123"/>
    </location>
</feature>
<dbReference type="PANTHER" id="PTHR21530:SF7">
    <property type="entry name" value="TRAB DOMAIN-CONTAINING PROTEIN"/>
    <property type="match status" value="1"/>
</dbReference>
<protein>
    <submittedName>
        <fullName evidence="2">Uncharacterized protein</fullName>
    </submittedName>
</protein>
<dbReference type="InterPro" id="IPR046345">
    <property type="entry name" value="TraB_PrgY-like"/>
</dbReference>
<reference evidence="2" key="1">
    <citation type="submission" date="2017-04" db="EMBL/GenBank/DDBJ databases">
        <title>Population genomics of picophytoplankton unveils novel chromosome hypervariability.</title>
        <authorList>
            <consortium name="DOE Joint Genome Institute"/>
            <person name="Blanc-Mathieu R."/>
            <person name="Krasovec M."/>
            <person name="Hebrard M."/>
            <person name="Yau S."/>
            <person name="Desgranges E."/>
            <person name="Martin J."/>
            <person name="Schackwitz W."/>
            <person name="Kuo A."/>
            <person name="Salin G."/>
            <person name="Donnadieu C."/>
            <person name="Desdevises Y."/>
            <person name="Sanchez-Ferandin S."/>
            <person name="Moreau H."/>
            <person name="Rivals E."/>
            <person name="Grigoriev I.V."/>
            <person name="Grimsley N."/>
            <person name="Eyre-Walker A."/>
            <person name="Piganeau G."/>
        </authorList>
    </citation>
    <scope>NUCLEOTIDE SEQUENCE [LARGE SCALE GENOMIC DNA]</scope>
    <source>
        <strain evidence="2">RCC 1115</strain>
    </source>
</reference>
<feature type="region of interest" description="Disordered" evidence="1">
    <location>
        <begin position="1"/>
        <end position="25"/>
    </location>
</feature>
<sequence length="542" mass="58238">MPRNEKRSIATGARGRSGAKTASSGTSRVILLALLGAVVAPLLARLGRKGDGKKPPKAKKPPVSAVGGAKPTGRSETSIPRNKQSNNKKSKARRKENRAMIEAKRREDEAKAKAEAEKAEKARKGNNVPKAADVVGGEAGKTFTTTSHVKAGFFEDQEEDDFLSPATAVTTSPDAWTSGAYAQLDEKIVMFGVSHLEEGAFDAAEYILSRKPALVVVETAVTSEHGDATGNVCNFEQGVSAMMVDAENAPEALVFVTRLAGALKGELEPIAESPQWESMKAQLPPEVLVYAAAFAVGASVVYGDRPKAVTYRRLMASPTLAELDSTFAKQSERNYRLLLPNDHPIASKANERTHDCFERIIIDERDTVLASTIRECADKVEEGQKVVAVVGVDHVEGISRIIGDKVEDQTAYEQAMKTPEGTPDALGVRIALTQRLMGLRCAPALVDDVMRTLNPDVGSLQGQDATDFELVSEVYSSARMLMACVEDKEVLDAVIGGFKCDFSEDVLAPIRAVRPCNGGKGYSDEIIDSLRTSSVVDFSRKS</sequence>
<dbReference type="PANTHER" id="PTHR21530">
    <property type="entry name" value="PHEROMONE SHUTDOWN PROTEIN"/>
    <property type="match status" value="1"/>
</dbReference>
<dbReference type="AlphaFoldDB" id="A0A1Y5IKV8"/>
<gene>
    <name evidence="2" type="ORF">BE221DRAFT_159067</name>
</gene>
<feature type="compositionally biased region" description="Basic residues" evidence="1">
    <location>
        <begin position="86"/>
        <end position="96"/>
    </location>
</feature>
<organism evidence="2">
    <name type="scientific">Ostreococcus tauri</name>
    <name type="common">Marine green alga</name>
    <dbReference type="NCBI Taxonomy" id="70448"/>
    <lineage>
        <taxon>Eukaryota</taxon>
        <taxon>Viridiplantae</taxon>
        <taxon>Chlorophyta</taxon>
        <taxon>Mamiellophyceae</taxon>
        <taxon>Mamiellales</taxon>
        <taxon>Bathycoccaceae</taxon>
        <taxon>Ostreococcus</taxon>
    </lineage>
</organism>
<feature type="region of interest" description="Disordered" evidence="1">
    <location>
        <begin position="46"/>
        <end position="133"/>
    </location>
</feature>
<proteinExistence type="predicted"/>
<accession>A0A1Y5IKV8</accession>
<name>A0A1Y5IKV8_OSTTA</name>
<evidence type="ECO:0000313" key="2">
    <source>
        <dbReference type="EMBL" id="OUS47585.1"/>
    </source>
</evidence>
<evidence type="ECO:0000256" key="1">
    <source>
        <dbReference type="SAM" id="MobiDB-lite"/>
    </source>
</evidence>
<dbReference type="eggNOG" id="ENOG502S4AI">
    <property type="taxonomic scope" value="Eukaryota"/>
</dbReference>
<dbReference type="Proteomes" id="UP000195557">
    <property type="component" value="Unassembled WGS sequence"/>
</dbReference>
<feature type="compositionally biased region" description="Polar residues" evidence="1">
    <location>
        <begin position="74"/>
        <end position="85"/>
    </location>
</feature>
<dbReference type="EMBL" id="KZ155778">
    <property type="protein sequence ID" value="OUS47585.1"/>
    <property type="molecule type" value="Genomic_DNA"/>
</dbReference>